<proteinExistence type="predicted"/>
<reference evidence="1 2" key="1">
    <citation type="submission" date="2019-10" db="EMBL/GenBank/DDBJ databases">
        <title>Dictyobacter vulcani sp. nov., within the class Ktedonobacteria, isolated from soil of volcanic Mt. Zao.</title>
        <authorList>
            <person name="Zheng Y."/>
            <person name="Wang C.M."/>
            <person name="Sakai Y."/>
            <person name="Abe K."/>
            <person name="Yokota A."/>
            <person name="Yabe S."/>
        </authorList>
    </citation>
    <scope>NUCLEOTIDE SEQUENCE [LARGE SCALE GENOMIC DNA]</scope>
    <source>
        <strain evidence="1 2">W12</strain>
    </source>
</reference>
<dbReference type="AlphaFoldDB" id="A0A5J4KRI4"/>
<dbReference type="InterPro" id="IPR023214">
    <property type="entry name" value="HAD_sf"/>
</dbReference>
<dbReference type="Gene3D" id="3.30.1240.10">
    <property type="match status" value="1"/>
</dbReference>
<accession>A0A5J4KRI4</accession>
<sequence length="136" mass="15876">MCVYVRNLTVQLKNIYLSRDSGIHFHRVISDLSLNAPQITSNGATVIAMSTNTLLQQQLIPPHYILPVVEYPCSLDLQFCYYSHDYLYAEQALYDRYNWFHSGIPVHSVENIEDVSWRQDDKYCVTIKKSLKRCKN</sequence>
<keyword evidence="2" id="KW-1185">Reference proteome</keyword>
<dbReference type="EMBL" id="BKZW01000002">
    <property type="protein sequence ID" value="GER90505.1"/>
    <property type="molecule type" value="Genomic_DNA"/>
</dbReference>
<protein>
    <submittedName>
        <fullName evidence="1">Uncharacterized protein</fullName>
    </submittedName>
</protein>
<name>A0A5J4KRI4_9CHLR</name>
<dbReference type="Gene3D" id="3.40.50.1000">
    <property type="entry name" value="HAD superfamily/HAD-like"/>
    <property type="match status" value="1"/>
</dbReference>
<evidence type="ECO:0000313" key="1">
    <source>
        <dbReference type="EMBL" id="GER90505.1"/>
    </source>
</evidence>
<comment type="caution">
    <text evidence="1">The sequence shown here is derived from an EMBL/GenBank/DDBJ whole genome shotgun (WGS) entry which is preliminary data.</text>
</comment>
<dbReference type="InterPro" id="IPR036412">
    <property type="entry name" value="HAD-like_sf"/>
</dbReference>
<dbReference type="SUPFAM" id="SSF56784">
    <property type="entry name" value="HAD-like"/>
    <property type="match status" value="1"/>
</dbReference>
<gene>
    <name evidence="1" type="ORF">KDW_46670</name>
</gene>
<dbReference type="Proteomes" id="UP000326912">
    <property type="component" value="Unassembled WGS sequence"/>
</dbReference>
<evidence type="ECO:0000313" key="2">
    <source>
        <dbReference type="Proteomes" id="UP000326912"/>
    </source>
</evidence>
<organism evidence="1 2">
    <name type="scientific">Dictyobacter vulcani</name>
    <dbReference type="NCBI Taxonomy" id="2607529"/>
    <lineage>
        <taxon>Bacteria</taxon>
        <taxon>Bacillati</taxon>
        <taxon>Chloroflexota</taxon>
        <taxon>Ktedonobacteria</taxon>
        <taxon>Ktedonobacterales</taxon>
        <taxon>Dictyobacteraceae</taxon>
        <taxon>Dictyobacter</taxon>
    </lineage>
</organism>
<dbReference type="Pfam" id="PF08282">
    <property type="entry name" value="Hydrolase_3"/>
    <property type="match status" value="1"/>
</dbReference>